<keyword evidence="1" id="KW-0540">Nuclease</keyword>
<evidence type="ECO:0000256" key="3">
    <source>
        <dbReference type="ARBA" id="ARBA00022839"/>
    </source>
</evidence>
<organism evidence="5 6">
    <name type="scientific">Salipaludibacillus aurantiacus</name>
    <dbReference type="NCBI Taxonomy" id="1601833"/>
    <lineage>
        <taxon>Bacteria</taxon>
        <taxon>Bacillati</taxon>
        <taxon>Bacillota</taxon>
        <taxon>Bacilli</taxon>
        <taxon>Bacillales</taxon>
        <taxon>Bacillaceae</taxon>
    </lineage>
</organism>
<proteinExistence type="predicted"/>
<sequence length="220" mass="24598">MMFWKKKSLGYKLACELPLNTPIRDLSFTVMDTEATGFSVGAGDRLIEIGAVHVDGLSVTDHIFQTYVNPQRAIPQKITELTGIQKEDVADAPAAVEAIEAFCDYVEQCGSNGWVGHYLAFDLLVLKKELQREKYSFNEPPAFDTLDLIGFISPSWDMRDLEHYARSFGTNIYERHSAVGDALTTAHLFVELLRLLESQGKTTLNDLMLVTKKDGSFLSL</sequence>
<evidence type="ECO:0000313" key="6">
    <source>
        <dbReference type="Proteomes" id="UP000198571"/>
    </source>
</evidence>
<dbReference type="PANTHER" id="PTHR30231">
    <property type="entry name" value="DNA POLYMERASE III SUBUNIT EPSILON"/>
    <property type="match status" value="1"/>
</dbReference>
<dbReference type="GO" id="GO:0008408">
    <property type="term" value="F:3'-5' exonuclease activity"/>
    <property type="evidence" value="ECO:0007669"/>
    <property type="project" value="TreeGrafter"/>
</dbReference>
<dbReference type="InterPro" id="IPR013520">
    <property type="entry name" value="Ribonucl_H"/>
</dbReference>
<dbReference type="SUPFAM" id="SSF53098">
    <property type="entry name" value="Ribonuclease H-like"/>
    <property type="match status" value="1"/>
</dbReference>
<dbReference type="SMART" id="SM00479">
    <property type="entry name" value="EXOIII"/>
    <property type="match status" value="1"/>
</dbReference>
<dbReference type="GO" id="GO:0005829">
    <property type="term" value="C:cytosol"/>
    <property type="evidence" value="ECO:0007669"/>
    <property type="project" value="TreeGrafter"/>
</dbReference>
<dbReference type="CDD" id="cd06127">
    <property type="entry name" value="DEDDh"/>
    <property type="match status" value="1"/>
</dbReference>
<dbReference type="GO" id="GO:0003676">
    <property type="term" value="F:nucleic acid binding"/>
    <property type="evidence" value="ECO:0007669"/>
    <property type="project" value="InterPro"/>
</dbReference>
<evidence type="ECO:0000256" key="2">
    <source>
        <dbReference type="ARBA" id="ARBA00022801"/>
    </source>
</evidence>
<keyword evidence="2" id="KW-0378">Hydrolase</keyword>
<evidence type="ECO:0000256" key="1">
    <source>
        <dbReference type="ARBA" id="ARBA00022722"/>
    </source>
</evidence>
<dbReference type="InterPro" id="IPR036397">
    <property type="entry name" value="RNaseH_sf"/>
</dbReference>
<keyword evidence="6" id="KW-1185">Reference proteome</keyword>
<dbReference type="PANTHER" id="PTHR30231:SF41">
    <property type="entry name" value="DNA POLYMERASE III SUBUNIT EPSILON"/>
    <property type="match status" value="1"/>
</dbReference>
<evidence type="ECO:0000313" key="5">
    <source>
        <dbReference type="EMBL" id="SES32363.1"/>
    </source>
</evidence>
<protein>
    <submittedName>
        <fullName evidence="5">DNA polymerase-3 subunit epsilon</fullName>
    </submittedName>
</protein>
<reference evidence="6" key="1">
    <citation type="submission" date="2016-10" db="EMBL/GenBank/DDBJ databases">
        <authorList>
            <person name="Varghese N."/>
            <person name="Submissions S."/>
        </authorList>
    </citation>
    <scope>NUCLEOTIDE SEQUENCE [LARGE SCALE GENOMIC DNA]</scope>
    <source>
        <strain evidence="6">S9</strain>
    </source>
</reference>
<dbReference type="AlphaFoldDB" id="A0A1H9WFX1"/>
<evidence type="ECO:0000259" key="4">
    <source>
        <dbReference type="SMART" id="SM00479"/>
    </source>
</evidence>
<dbReference type="GO" id="GO:0045004">
    <property type="term" value="P:DNA replication proofreading"/>
    <property type="evidence" value="ECO:0007669"/>
    <property type="project" value="TreeGrafter"/>
</dbReference>
<name>A0A1H9WFX1_9BACI</name>
<accession>A0A1H9WFX1</accession>
<feature type="domain" description="Exonuclease" evidence="4">
    <location>
        <begin position="27"/>
        <end position="198"/>
    </location>
</feature>
<dbReference type="Gene3D" id="3.30.420.10">
    <property type="entry name" value="Ribonuclease H-like superfamily/Ribonuclease H"/>
    <property type="match status" value="1"/>
</dbReference>
<dbReference type="EMBL" id="FOGT01000016">
    <property type="protein sequence ID" value="SES32363.1"/>
    <property type="molecule type" value="Genomic_DNA"/>
</dbReference>
<dbReference type="STRING" id="1601833.SAMN05518684_11680"/>
<dbReference type="Proteomes" id="UP000198571">
    <property type="component" value="Unassembled WGS sequence"/>
</dbReference>
<gene>
    <name evidence="5" type="ORF">SAMN05518684_11680</name>
</gene>
<dbReference type="Pfam" id="PF00929">
    <property type="entry name" value="RNase_T"/>
    <property type="match status" value="1"/>
</dbReference>
<keyword evidence="3" id="KW-0269">Exonuclease</keyword>
<dbReference type="InterPro" id="IPR012337">
    <property type="entry name" value="RNaseH-like_sf"/>
</dbReference>
<dbReference type="FunFam" id="3.30.420.10:FF:000045">
    <property type="entry name" value="3'-5' exonuclease DinG"/>
    <property type="match status" value="1"/>
</dbReference>